<organism evidence="4 5">
    <name type="scientific">Geojedonia litorea</name>
    <dbReference type="NCBI Taxonomy" id="1268269"/>
    <lineage>
        <taxon>Bacteria</taxon>
        <taxon>Pseudomonadati</taxon>
        <taxon>Bacteroidota</taxon>
        <taxon>Flavobacteriia</taxon>
        <taxon>Flavobacteriales</taxon>
        <taxon>Flavobacteriaceae</taxon>
        <taxon>Geojedonia</taxon>
    </lineage>
</organism>
<dbReference type="Pfam" id="PF18962">
    <property type="entry name" value="Por_Secre_tail"/>
    <property type="match status" value="1"/>
</dbReference>
<dbReference type="SUPFAM" id="SSF50998">
    <property type="entry name" value="Quinoprotein alcohol dehydrogenase-like"/>
    <property type="match status" value="1"/>
</dbReference>
<feature type="domain" description="Secretion system C-terminal sorting" evidence="3">
    <location>
        <begin position="435"/>
        <end position="502"/>
    </location>
</feature>
<reference evidence="5" key="1">
    <citation type="journal article" date="2019" name="Int. J. Syst. Evol. Microbiol.">
        <title>The Global Catalogue of Microorganisms (GCM) 10K type strain sequencing project: providing services to taxonomists for standard genome sequencing and annotation.</title>
        <authorList>
            <consortium name="The Broad Institute Genomics Platform"/>
            <consortium name="The Broad Institute Genome Sequencing Center for Infectious Disease"/>
            <person name="Wu L."/>
            <person name="Ma J."/>
        </authorList>
    </citation>
    <scope>NUCLEOTIDE SEQUENCE [LARGE SCALE GENOMIC DNA]</scope>
    <source>
        <strain evidence="5">CCUG 63682</strain>
    </source>
</reference>
<accession>A0ABV9N285</accession>
<dbReference type="NCBIfam" id="TIGR04183">
    <property type="entry name" value="Por_Secre_tail"/>
    <property type="match status" value="1"/>
</dbReference>
<feature type="signal peptide" evidence="2">
    <location>
        <begin position="1"/>
        <end position="19"/>
    </location>
</feature>
<evidence type="ECO:0000313" key="5">
    <source>
        <dbReference type="Proteomes" id="UP001595953"/>
    </source>
</evidence>
<dbReference type="Proteomes" id="UP001595953">
    <property type="component" value="Unassembled WGS sequence"/>
</dbReference>
<gene>
    <name evidence="4" type="ORF">ACFO5O_03550</name>
</gene>
<feature type="chain" id="PRO_5046674242" evidence="2">
    <location>
        <begin position="20"/>
        <end position="503"/>
    </location>
</feature>
<dbReference type="RefSeq" id="WP_387961035.1">
    <property type="nucleotide sequence ID" value="NZ_JBHSGP010000006.1"/>
</dbReference>
<evidence type="ECO:0000256" key="1">
    <source>
        <dbReference type="ARBA" id="ARBA00022729"/>
    </source>
</evidence>
<evidence type="ECO:0000313" key="4">
    <source>
        <dbReference type="EMBL" id="MFC4721384.1"/>
    </source>
</evidence>
<keyword evidence="5" id="KW-1185">Reference proteome</keyword>
<evidence type="ECO:0000259" key="3">
    <source>
        <dbReference type="Pfam" id="PF18962"/>
    </source>
</evidence>
<name>A0ABV9N285_9FLAO</name>
<comment type="caution">
    <text evidence="4">The sequence shown here is derived from an EMBL/GenBank/DDBJ whole genome shotgun (WGS) entry which is preliminary data.</text>
</comment>
<dbReference type="InterPro" id="IPR026444">
    <property type="entry name" value="Secre_tail"/>
</dbReference>
<sequence length="503" mass="55131">MKIKILIIITLFLNLIAFAQPEIAWQNHFGSTQDDYAYSIVQTIDGGFVMAGYTLGSNVDVTNHHGGRDFWVVKTNSSGNLQWQKALGGAGTEVAFSIIQTSDNGYIVAGYANSFDGDITESFGGEDIWVVKLDSSGNLQWQKSYGNSNHQRAFSIIPTSGGGYVLTGVTRIDANDTDYIVIKLDNVGNVEWQYNYSYDTNNSNDEAHTIVQTLDGGYIVTGYSVLFEHLGLNYSDAWVIKLNSSGIAQWDIRYGGSLIDSLWDIQPSSDGGYIMAGYSSSTDGDITNNNGGEDYWVVKIDAMGNLQWQKSLGGSNSERAFSVRETTDGGYIVSGYTQSNDGDITNAKGSQDGWIVKLDNSGNLQWQKILGGTQSDIIRSIIQTTNSGYITIGNTSSNDSGVGNVVGRHDFWIVRFGPETLGVNDSQTDYERLLVYPNPSNGKIHLSTPFQGVLNYELTDINGRVFQKGILENNTINYQLNSGLYLLQLKNAEITITKKIIVD</sequence>
<dbReference type="PANTHER" id="PTHR42754">
    <property type="entry name" value="ENDOGLUCANASE"/>
    <property type="match status" value="1"/>
</dbReference>
<dbReference type="PANTHER" id="PTHR42754:SF1">
    <property type="entry name" value="LIPOPROTEIN"/>
    <property type="match status" value="1"/>
</dbReference>
<protein>
    <submittedName>
        <fullName evidence="4">T9SS type A sorting domain-containing protein</fullName>
    </submittedName>
</protein>
<dbReference type="InterPro" id="IPR011047">
    <property type="entry name" value="Quinoprotein_ADH-like_sf"/>
</dbReference>
<evidence type="ECO:0000256" key="2">
    <source>
        <dbReference type="SAM" id="SignalP"/>
    </source>
</evidence>
<proteinExistence type="predicted"/>
<dbReference type="EMBL" id="JBHSGP010000006">
    <property type="protein sequence ID" value="MFC4721384.1"/>
    <property type="molecule type" value="Genomic_DNA"/>
</dbReference>
<keyword evidence="1 2" id="KW-0732">Signal</keyword>